<evidence type="ECO:0000256" key="7">
    <source>
        <dbReference type="SAM" id="Phobius"/>
    </source>
</evidence>
<proteinExistence type="predicted"/>
<keyword evidence="2" id="KW-1003">Cell membrane</keyword>
<evidence type="ECO:0000313" key="9">
    <source>
        <dbReference type="Proteomes" id="UP000027986"/>
    </source>
</evidence>
<gene>
    <name evidence="8" type="ORF">HX89_12900</name>
</gene>
<feature type="transmembrane region" description="Helical" evidence="7">
    <location>
        <begin position="78"/>
        <end position="99"/>
    </location>
</feature>
<accession>A0A075JK23</accession>
<sequence>MPAVNELHASSWLTDWRPGSWGTLLVAVVTIGYVAPWIRARRRGRADVSWLAWFLTFGAGALAYTLCGPVEVWSTRLMWVFALQVALLVAVIPTGLALARPVDVIEGATGSTALRRVLGGHLGRALMYPFVSSILAMVSVIVVFFTPYGQAALDSTPMRIVLTVHLLVVGGTVVLPLLAGDLLPAWAGPGVRVLLACVDGLFDAIPGILVMTHHDLLMPHFPGFAASASTYRGDMSASLDQKFAGGALLAVAESVGLPLLAAVFIEWMRADRASALRADAELDAQYGDGPGTTTPWWITAAPTTSEGSADATLTASEGLADVPPDRTSTPSR</sequence>
<name>A0A075JK23_9MICO</name>
<comment type="subcellular location">
    <subcellularLocation>
        <location evidence="1">Cell membrane</location>
        <topology evidence="1">Multi-pass membrane protein</topology>
    </subcellularLocation>
</comment>
<keyword evidence="3 7" id="KW-0812">Transmembrane</keyword>
<dbReference type="EMBL" id="CP008889">
    <property type="protein sequence ID" value="AIF41677.1"/>
    <property type="molecule type" value="Genomic_DNA"/>
</dbReference>
<feature type="transmembrane region" description="Helical" evidence="7">
    <location>
        <begin position="50"/>
        <end position="66"/>
    </location>
</feature>
<dbReference type="AlphaFoldDB" id="A0A075JK23"/>
<evidence type="ECO:0000256" key="6">
    <source>
        <dbReference type="SAM" id="MobiDB-lite"/>
    </source>
</evidence>
<protein>
    <recommendedName>
        <fullName evidence="10">Cytochrome c oxidase assembly protein</fullName>
    </recommendedName>
</protein>
<feature type="transmembrane region" description="Helical" evidence="7">
    <location>
        <begin position="125"/>
        <end position="148"/>
    </location>
</feature>
<evidence type="ECO:0000313" key="8">
    <source>
        <dbReference type="EMBL" id="AIF41677.1"/>
    </source>
</evidence>
<organism evidence="8 9">
    <name type="scientific">Dermacoccus nishinomiyaensis</name>
    <dbReference type="NCBI Taxonomy" id="1274"/>
    <lineage>
        <taxon>Bacteria</taxon>
        <taxon>Bacillati</taxon>
        <taxon>Actinomycetota</taxon>
        <taxon>Actinomycetes</taxon>
        <taxon>Micrococcales</taxon>
        <taxon>Dermacoccaceae</taxon>
        <taxon>Dermacoccus</taxon>
    </lineage>
</organism>
<keyword evidence="9" id="KW-1185">Reference proteome</keyword>
<dbReference type="GO" id="GO:0005886">
    <property type="term" value="C:plasma membrane"/>
    <property type="evidence" value="ECO:0007669"/>
    <property type="project" value="UniProtKB-SubCell"/>
</dbReference>
<dbReference type="eggNOG" id="COG3336">
    <property type="taxonomic scope" value="Bacteria"/>
</dbReference>
<feature type="transmembrane region" description="Helical" evidence="7">
    <location>
        <begin position="191"/>
        <end position="211"/>
    </location>
</feature>
<dbReference type="Proteomes" id="UP000027986">
    <property type="component" value="Chromosome"/>
</dbReference>
<dbReference type="OrthoDB" id="5241646at2"/>
<reference evidence="8 9" key="1">
    <citation type="submission" date="2014-07" db="EMBL/GenBank/DDBJ databases">
        <title>Genome Sequencing of Dermacoccus nishinomiyaensis.</title>
        <authorList>
            <person name="Hong K.W."/>
            <person name="Chan K.G."/>
        </authorList>
    </citation>
    <scope>NUCLEOTIDE SEQUENCE [LARGE SCALE GENOMIC DNA]</scope>
    <source>
        <strain evidence="8 9">M25</strain>
    </source>
</reference>
<feature type="transmembrane region" description="Helical" evidence="7">
    <location>
        <begin position="243"/>
        <end position="267"/>
    </location>
</feature>
<feature type="compositionally biased region" description="Polar residues" evidence="6">
    <location>
        <begin position="305"/>
        <end position="315"/>
    </location>
</feature>
<dbReference type="InterPro" id="IPR019108">
    <property type="entry name" value="Caa3_assmbl_CtaG-rel"/>
</dbReference>
<evidence type="ECO:0000256" key="3">
    <source>
        <dbReference type="ARBA" id="ARBA00022692"/>
    </source>
</evidence>
<dbReference type="Pfam" id="PF09678">
    <property type="entry name" value="Caa3_CtaG"/>
    <property type="match status" value="1"/>
</dbReference>
<evidence type="ECO:0008006" key="10">
    <source>
        <dbReference type="Google" id="ProtNLM"/>
    </source>
</evidence>
<feature type="region of interest" description="Disordered" evidence="6">
    <location>
        <begin position="305"/>
        <end position="332"/>
    </location>
</feature>
<dbReference type="KEGG" id="dni:HX89_12900"/>
<keyword evidence="4 7" id="KW-1133">Transmembrane helix</keyword>
<feature type="transmembrane region" description="Helical" evidence="7">
    <location>
        <begin position="20"/>
        <end position="38"/>
    </location>
</feature>
<evidence type="ECO:0000256" key="2">
    <source>
        <dbReference type="ARBA" id="ARBA00022475"/>
    </source>
</evidence>
<evidence type="ECO:0000256" key="4">
    <source>
        <dbReference type="ARBA" id="ARBA00022989"/>
    </source>
</evidence>
<evidence type="ECO:0000256" key="5">
    <source>
        <dbReference type="ARBA" id="ARBA00023136"/>
    </source>
</evidence>
<evidence type="ECO:0000256" key="1">
    <source>
        <dbReference type="ARBA" id="ARBA00004651"/>
    </source>
</evidence>
<feature type="transmembrane region" description="Helical" evidence="7">
    <location>
        <begin position="160"/>
        <end position="179"/>
    </location>
</feature>
<keyword evidence="5 7" id="KW-0472">Membrane</keyword>
<dbReference type="HOGENOM" id="CLU_054944_1_0_11"/>